<dbReference type="Proteomes" id="UP000067444">
    <property type="component" value="Chromosome"/>
</dbReference>
<dbReference type="RefSeq" id="WP_049835829.1">
    <property type="nucleotide sequence ID" value="NZ_CP012160.1"/>
</dbReference>
<dbReference type="Gene3D" id="3.40.50.300">
    <property type="entry name" value="P-loop containing nucleotide triphosphate hydrolases"/>
    <property type="match status" value="1"/>
</dbReference>
<dbReference type="InterPro" id="IPR005331">
    <property type="entry name" value="Sulfotransferase"/>
</dbReference>
<dbReference type="STRING" id="1458307.OSB_31450"/>
<sequence>MTQFDYFVVFAEMRTGSNFLESNINAFDGLACHGEAYNPSFVGYPNGTKALDVSLEERNEDPLQILTKVKAADGLNGFRYFNDHDPRVLDPIMADRKCAKVILTRNPIESYVSWKIAQSTGQWKLTDVKRLREDTISFNADEFREHIAKLQAFQVQLLNTLQKSGQTAFYVAYEDLQDVEVMNGIAAYLGVDERLEALDKSLKKQNPKPLSDKVDNFAEMEAAVARLDRFNLNRTPNFEPRRGPAVPSYIAAPSSPLMFLPIKSGPIDAIKNWLAGLDDGQPKDLISKFTQKSLRQWKRDALGHRCFAVVRHPVARAHAAFCSKILSTEKGSYTEIRNVLRNQFKLPIPATYPDPSYGMSEHREAFLAYLKFIKSNLGGQTAMRVDAHWATQSQALQGFAEYASPDLILREDRLEEDLAILASQVGKTTMPAIPEQTDQHADMLNGIYDDDVESAVYEVYQRDYIAFGYGPYA</sequence>
<proteinExistence type="predicted"/>
<name>A0A0K0Y9M8_9RHOB</name>
<keyword evidence="1" id="KW-0808">Transferase</keyword>
<gene>
    <name evidence="1" type="ORF">OSB_31450</name>
</gene>
<keyword evidence="2" id="KW-1185">Reference proteome</keyword>
<evidence type="ECO:0000313" key="1">
    <source>
        <dbReference type="EMBL" id="AKS47658.1"/>
    </source>
</evidence>
<dbReference type="EMBL" id="CP012160">
    <property type="protein sequence ID" value="AKS47658.1"/>
    <property type="molecule type" value="Genomic_DNA"/>
</dbReference>
<dbReference type="KEGG" id="otm:OSB_31450"/>
<dbReference type="OrthoDB" id="7802556at2"/>
<accession>A0A0K0Y9M8</accession>
<reference evidence="1 2" key="1">
    <citation type="journal article" date="2015" name="Genome Announc.">
        <title>Closed Genome Sequence of Octadecabacter temperatus SB1, the First Mesophilic Species of the Genus Octadecabacter.</title>
        <authorList>
            <person name="Voget S."/>
            <person name="Billerbeck S."/>
            <person name="Simon M."/>
            <person name="Daniel R."/>
        </authorList>
    </citation>
    <scope>NUCLEOTIDE SEQUENCE [LARGE SCALE GENOMIC DNA]</scope>
    <source>
        <strain evidence="1 2">SB1</strain>
    </source>
</reference>
<dbReference type="InterPro" id="IPR027417">
    <property type="entry name" value="P-loop_NTPase"/>
</dbReference>
<dbReference type="Pfam" id="PF03567">
    <property type="entry name" value="Sulfotransfer_2"/>
    <property type="match status" value="1"/>
</dbReference>
<dbReference type="AlphaFoldDB" id="A0A0K0Y9M8"/>
<dbReference type="PATRIC" id="fig|1458307.3.peg.3168"/>
<organism evidence="1 2">
    <name type="scientific">Octadecabacter temperatus</name>
    <dbReference type="NCBI Taxonomy" id="1458307"/>
    <lineage>
        <taxon>Bacteria</taxon>
        <taxon>Pseudomonadati</taxon>
        <taxon>Pseudomonadota</taxon>
        <taxon>Alphaproteobacteria</taxon>
        <taxon>Rhodobacterales</taxon>
        <taxon>Roseobacteraceae</taxon>
        <taxon>Octadecabacter</taxon>
    </lineage>
</organism>
<evidence type="ECO:0000313" key="2">
    <source>
        <dbReference type="Proteomes" id="UP000067444"/>
    </source>
</evidence>
<dbReference type="SUPFAM" id="SSF52540">
    <property type="entry name" value="P-loop containing nucleoside triphosphate hydrolases"/>
    <property type="match status" value="1"/>
</dbReference>
<protein>
    <submittedName>
        <fullName evidence="1">Sulfotransferase family protein</fullName>
    </submittedName>
</protein>
<dbReference type="GO" id="GO:0008146">
    <property type="term" value="F:sulfotransferase activity"/>
    <property type="evidence" value="ECO:0007669"/>
    <property type="project" value="InterPro"/>
</dbReference>
<dbReference type="GO" id="GO:0016020">
    <property type="term" value="C:membrane"/>
    <property type="evidence" value="ECO:0007669"/>
    <property type="project" value="InterPro"/>
</dbReference>